<protein>
    <submittedName>
        <fullName evidence="2">Uncharacterized protein</fullName>
    </submittedName>
</protein>
<dbReference type="HOGENOM" id="CLU_016973_0_0_1"/>
<evidence type="ECO:0000313" key="3">
    <source>
        <dbReference type="Proteomes" id="UP000053989"/>
    </source>
</evidence>
<proteinExistence type="predicted"/>
<feature type="region of interest" description="Disordered" evidence="1">
    <location>
        <begin position="297"/>
        <end position="332"/>
    </location>
</feature>
<keyword evidence="3" id="KW-1185">Reference proteome</keyword>
<feature type="compositionally biased region" description="Basic residues" evidence="1">
    <location>
        <begin position="308"/>
        <end position="317"/>
    </location>
</feature>
<organism evidence="2 3">
    <name type="scientific">Scleroderma citrinum Foug A</name>
    <dbReference type="NCBI Taxonomy" id="1036808"/>
    <lineage>
        <taxon>Eukaryota</taxon>
        <taxon>Fungi</taxon>
        <taxon>Dikarya</taxon>
        <taxon>Basidiomycota</taxon>
        <taxon>Agaricomycotina</taxon>
        <taxon>Agaricomycetes</taxon>
        <taxon>Agaricomycetidae</taxon>
        <taxon>Boletales</taxon>
        <taxon>Sclerodermatineae</taxon>
        <taxon>Sclerodermataceae</taxon>
        <taxon>Scleroderma</taxon>
    </lineage>
</organism>
<reference evidence="2 3" key="1">
    <citation type="submission" date="2014-04" db="EMBL/GenBank/DDBJ databases">
        <authorList>
            <consortium name="DOE Joint Genome Institute"/>
            <person name="Kuo A."/>
            <person name="Kohler A."/>
            <person name="Nagy L.G."/>
            <person name="Floudas D."/>
            <person name="Copeland A."/>
            <person name="Barry K.W."/>
            <person name="Cichocki N."/>
            <person name="Veneault-Fourrey C."/>
            <person name="LaButti K."/>
            <person name="Lindquist E.A."/>
            <person name="Lipzen A."/>
            <person name="Lundell T."/>
            <person name="Morin E."/>
            <person name="Murat C."/>
            <person name="Sun H."/>
            <person name="Tunlid A."/>
            <person name="Henrissat B."/>
            <person name="Grigoriev I.V."/>
            <person name="Hibbett D.S."/>
            <person name="Martin F."/>
            <person name="Nordberg H.P."/>
            <person name="Cantor M.N."/>
            <person name="Hua S.X."/>
        </authorList>
    </citation>
    <scope>NUCLEOTIDE SEQUENCE [LARGE SCALE GENOMIC DNA]</scope>
    <source>
        <strain evidence="2 3">Foug A</strain>
    </source>
</reference>
<evidence type="ECO:0000313" key="2">
    <source>
        <dbReference type="EMBL" id="KIM60963.1"/>
    </source>
</evidence>
<dbReference type="OrthoDB" id="2693414at2759"/>
<dbReference type="InParanoid" id="A0A0C2ZH31"/>
<dbReference type="Proteomes" id="UP000053989">
    <property type="component" value="Unassembled WGS sequence"/>
</dbReference>
<accession>A0A0C2ZH31</accession>
<gene>
    <name evidence="2" type="ORF">SCLCIDRAFT_26285</name>
</gene>
<dbReference type="EMBL" id="KN822057">
    <property type="protein sequence ID" value="KIM60963.1"/>
    <property type="molecule type" value="Genomic_DNA"/>
</dbReference>
<reference evidence="3" key="2">
    <citation type="submission" date="2015-01" db="EMBL/GenBank/DDBJ databases">
        <title>Evolutionary Origins and Diversification of the Mycorrhizal Mutualists.</title>
        <authorList>
            <consortium name="DOE Joint Genome Institute"/>
            <consortium name="Mycorrhizal Genomics Consortium"/>
            <person name="Kohler A."/>
            <person name="Kuo A."/>
            <person name="Nagy L.G."/>
            <person name="Floudas D."/>
            <person name="Copeland A."/>
            <person name="Barry K.W."/>
            <person name="Cichocki N."/>
            <person name="Veneault-Fourrey C."/>
            <person name="LaButti K."/>
            <person name="Lindquist E.A."/>
            <person name="Lipzen A."/>
            <person name="Lundell T."/>
            <person name="Morin E."/>
            <person name="Murat C."/>
            <person name="Riley R."/>
            <person name="Ohm R."/>
            <person name="Sun H."/>
            <person name="Tunlid A."/>
            <person name="Henrissat B."/>
            <person name="Grigoriev I.V."/>
            <person name="Hibbett D.S."/>
            <person name="Martin F."/>
        </authorList>
    </citation>
    <scope>NUCLEOTIDE SEQUENCE [LARGE SCALE GENOMIC DNA]</scope>
    <source>
        <strain evidence="3">Foug A</strain>
    </source>
</reference>
<name>A0A0C2ZH31_9AGAM</name>
<sequence>MRKEKLKDVYEWQEMSLMVPSNKSVKSIATKLDNAKVQFSGLAESWCNLKEIEIVGVLMYVGEDPAGCQLSGIFARSDTIRKFINNHAIDVHTMMDKYMSIFKNGDGSAIGLDGGSGCTELAPAVELRCRPREIPRDQDRHVFGSMMREKLTVALRDQRVHDGIEGGDPQKISWQKLLKFVHKNHLIITNWPLGVPPPGPSFDFKKRKAGSLHRLVVPYLHRKLGIMYNGQSDEEDAEDALGDLSEIEVKLWHEEIIRISDMNPTKGNVALVRAADGTVLHMVADDPEWQKIHQDGEHRHQEVANAQPKKHSPSCKRPHMETTNRSNIRKNH</sequence>
<evidence type="ECO:0000256" key="1">
    <source>
        <dbReference type="SAM" id="MobiDB-lite"/>
    </source>
</evidence>
<dbReference type="AlphaFoldDB" id="A0A0C2ZH31"/>